<sequence length="104" mass="11532">MEDMNFGPNSIDAETTTSSDGYTEKSIDTPLPISIDAILTEAAKKATINLDEEEEESEEDVEIDQKEGNNDDRPTTVNNDRQEGKDVDRPTMVNMNGHNESNVN</sequence>
<evidence type="ECO:0000256" key="1">
    <source>
        <dbReference type="SAM" id="MobiDB-lite"/>
    </source>
</evidence>
<accession>A0A8S9R8X6</accession>
<evidence type="ECO:0000313" key="3">
    <source>
        <dbReference type="Proteomes" id="UP000712600"/>
    </source>
</evidence>
<protein>
    <submittedName>
        <fullName evidence="2">Uncharacterized protein</fullName>
    </submittedName>
</protein>
<feature type="compositionally biased region" description="Acidic residues" evidence="1">
    <location>
        <begin position="50"/>
        <end position="62"/>
    </location>
</feature>
<feature type="region of interest" description="Disordered" evidence="1">
    <location>
        <begin position="46"/>
        <end position="104"/>
    </location>
</feature>
<feature type="compositionally biased region" description="Polar residues" evidence="1">
    <location>
        <begin position="93"/>
        <end position="104"/>
    </location>
</feature>
<gene>
    <name evidence="2" type="ORF">F2Q69_00013505</name>
</gene>
<reference evidence="2" key="1">
    <citation type="submission" date="2019-12" db="EMBL/GenBank/DDBJ databases">
        <title>Genome sequencing and annotation of Brassica cretica.</title>
        <authorList>
            <person name="Studholme D.J."/>
            <person name="Sarris P."/>
        </authorList>
    </citation>
    <scope>NUCLEOTIDE SEQUENCE</scope>
    <source>
        <strain evidence="2">PFS-109/04</strain>
        <tissue evidence="2">Leaf</tissue>
    </source>
</reference>
<feature type="compositionally biased region" description="Polar residues" evidence="1">
    <location>
        <begin position="12"/>
        <end position="21"/>
    </location>
</feature>
<name>A0A8S9R8X6_BRACR</name>
<dbReference type="AlphaFoldDB" id="A0A8S9R8X6"/>
<feature type="region of interest" description="Disordered" evidence="1">
    <location>
        <begin position="1"/>
        <end position="28"/>
    </location>
</feature>
<dbReference type="EMBL" id="QGKX02000996">
    <property type="protein sequence ID" value="KAF3560078.1"/>
    <property type="molecule type" value="Genomic_DNA"/>
</dbReference>
<proteinExistence type="predicted"/>
<dbReference type="Proteomes" id="UP000712600">
    <property type="component" value="Unassembled WGS sequence"/>
</dbReference>
<evidence type="ECO:0000313" key="2">
    <source>
        <dbReference type="EMBL" id="KAF3560078.1"/>
    </source>
</evidence>
<comment type="caution">
    <text evidence="2">The sequence shown here is derived from an EMBL/GenBank/DDBJ whole genome shotgun (WGS) entry which is preliminary data.</text>
</comment>
<organism evidence="2 3">
    <name type="scientific">Brassica cretica</name>
    <name type="common">Mustard</name>
    <dbReference type="NCBI Taxonomy" id="69181"/>
    <lineage>
        <taxon>Eukaryota</taxon>
        <taxon>Viridiplantae</taxon>
        <taxon>Streptophyta</taxon>
        <taxon>Embryophyta</taxon>
        <taxon>Tracheophyta</taxon>
        <taxon>Spermatophyta</taxon>
        <taxon>Magnoliopsida</taxon>
        <taxon>eudicotyledons</taxon>
        <taxon>Gunneridae</taxon>
        <taxon>Pentapetalae</taxon>
        <taxon>rosids</taxon>
        <taxon>malvids</taxon>
        <taxon>Brassicales</taxon>
        <taxon>Brassicaceae</taxon>
        <taxon>Brassiceae</taxon>
        <taxon>Brassica</taxon>
    </lineage>
</organism>
<feature type="compositionally biased region" description="Basic and acidic residues" evidence="1">
    <location>
        <begin position="63"/>
        <end position="89"/>
    </location>
</feature>